<dbReference type="GO" id="GO:0060261">
    <property type="term" value="P:positive regulation of transcription initiation by RNA polymerase II"/>
    <property type="evidence" value="ECO:0000318"/>
    <property type="project" value="GO_Central"/>
</dbReference>
<comment type="function">
    <text evidence="6">Component of the Mediator complex, a coactivator involved in the regulated transcription of nearly all RNA polymerase II-dependent genes. Mediator functions as a bridge to convey information from gene-specific regulatory proteins to the basal RNA polymerase II transcription machinery. Mediator is recruited to promoters by direct interactions with regulatory proteins and serves as a scaffold for the assembly of a functional preinitiation complex with RNA polymerase II and the general transcription factors.</text>
</comment>
<dbReference type="Pfam" id="PF09637">
    <property type="entry name" value="Med18"/>
    <property type="match status" value="1"/>
</dbReference>
<comment type="subunit">
    <text evidence="6">Component of the Mediator complex.</text>
</comment>
<dbReference type="FunCoup" id="A0A7I4AWK8">
    <property type="interactions" value="2639"/>
</dbReference>
<dbReference type="GO" id="GO:0070847">
    <property type="term" value="C:core mediator complex"/>
    <property type="evidence" value="ECO:0000318"/>
    <property type="project" value="GO_Central"/>
</dbReference>
<evidence type="ECO:0000256" key="2">
    <source>
        <dbReference type="ARBA" id="ARBA00009814"/>
    </source>
</evidence>
<dbReference type="AlphaFoldDB" id="A0A7I4AWK8"/>
<dbReference type="GO" id="GO:0009723">
    <property type="term" value="P:response to ethylene"/>
    <property type="evidence" value="ECO:0007669"/>
    <property type="project" value="EnsemblPlants"/>
</dbReference>
<evidence type="ECO:0000256" key="1">
    <source>
        <dbReference type="ARBA" id="ARBA00004123"/>
    </source>
</evidence>
<dbReference type="InterPro" id="IPR019095">
    <property type="entry name" value="Mediator_Med18"/>
</dbReference>
<accession>A0A7I4AWK8</accession>
<dbReference type="Gramene" id="Pp3c14_750V3.4">
    <property type="protein sequence ID" value="Pp3c14_750V3.4"/>
    <property type="gene ID" value="Pp3c14_750"/>
</dbReference>
<protein>
    <recommendedName>
        <fullName evidence="6">Mediator of RNA polymerase II transcription subunit 18</fullName>
    </recommendedName>
    <alternativeName>
        <fullName evidence="6">Mediator complex subunit 18</fullName>
    </alternativeName>
</protein>
<evidence type="ECO:0000256" key="5">
    <source>
        <dbReference type="ARBA" id="ARBA00023242"/>
    </source>
</evidence>
<keyword evidence="8" id="KW-1185">Reference proteome</keyword>
<gene>
    <name evidence="6" type="primary">MED18</name>
    <name evidence="7" type="synonym">LOC112290954</name>
</gene>
<keyword evidence="6" id="KW-0010">Activator</keyword>
<dbReference type="EnsemblPlants" id="Pp3c14_750V3.4">
    <property type="protein sequence ID" value="Pp3c14_750V3.4"/>
    <property type="gene ID" value="Pp3c14_750"/>
</dbReference>
<dbReference type="Proteomes" id="UP000006727">
    <property type="component" value="Chromosome 14"/>
</dbReference>
<reference evidence="7 8" key="1">
    <citation type="journal article" date="2008" name="Science">
        <title>The Physcomitrella genome reveals evolutionary insights into the conquest of land by plants.</title>
        <authorList>
            <person name="Rensing S."/>
            <person name="Lang D."/>
            <person name="Zimmer A."/>
            <person name="Terry A."/>
            <person name="Salamov A."/>
            <person name="Shapiro H."/>
            <person name="Nishiyama T."/>
            <person name="Perroud P.-F."/>
            <person name="Lindquist E."/>
            <person name="Kamisugi Y."/>
            <person name="Tanahashi T."/>
            <person name="Sakakibara K."/>
            <person name="Fujita T."/>
            <person name="Oishi K."/>
            <person name="Shin-I T."/>
            <person name="Kuroki Y."/>
            <person name="Toyoda A."/>
            <person name="Suzuki Y."/>
            <person name="Hashimoto A."/>
            <person name="Yamaguchi K."/>
            <person name="Sugano A."/>
            <person name="Kohara Y."/>
            <person name="Fujiyama A."/>
            <person name="Anterola A."/>
            <person name="Aoki S."/>
            <person name="Ashton N."/>
            <person name="Barbazuk W.B."/>
            <person name="Barker E."/>
            <person name="Bennetzen J."/>
            <person name="Bezanilla M."/>
            <person name="Blankenship R."/>
            <person name="Cho S.H."/>
            <person name="Dutcher S."/>
            <person name="Estelle M."/>
            <person name="Fawcett J.A."/>
            <person name="Gundlach H."/>
            <person name="Hanada K."/>
            <person name="Heyl A."/>
            <person name="Hicks K.A."/>
            <person name="Hugh J."/>
            <person name="Lohr M."/>
            <person name="Mayer K."/>
            <person name="Melkozernov A."/>
            <person name="Murata T."/>
            <person name="Nelson D."/>
            <person name="Pils B."/>
            <person name="Prigge M."/>
            <person name="Reiss B."/>
            <person name="Renner T."/>
            <person name="Rombauts S."/>
            <person name="Rushton P."/>
            <person name="Sanderfoot A."/>
            <person name="Schween G."/>
            <person name="Shiu S.-H."/>
            <person name="Stueber K."/>
            <person name="Theodoulou F.L."/>
            <person name="Tu H."/>
            <person name="Van de Peer Y."/>
            <person name="Verrier P.J."/>
            <person name="Waters E."/>
            <person name="Wood A."/>
            <person name="Yang L."/>
            <person name="Cove D."/>
            <person name="Cuming A."/>
            <person name="Hasebe M."/>
            <person name="Lucas S."/>
            <person name="Mishler D.B."/>
            <person name="Reski R."/>
            <person name="Grigoriev I."/>
            <person name="Quatrano R.S."/>
            <person name="Boore J.L."/>
        </authorList>
    </citation>
    <scope>NUCLEOTIDE SEQUENCE [LARGE SCALE GENOMIC DNA]</scope>
    <source>
        <strain evidence="7 8">cv. Gransden 2004</strain>
    </source>
</reference>
<keyword evidence="3 6" id="KW-0805">Transcription regulation</keyword>
<comment type="similarity">
    <text evidence="2 6">Belongs to the Mediator complex subunit 18 family.</text>
</comment>
<dbReference type="GO" id="GO:0032784">
    <property type="term" value="P:regulation of DNA-templated transcription elongation"/>
    <property type="evidence" value="ECO:0007669"/>
    <property type="project" value="EnsemblPlants"/>
</dbReference>
<dbReference type="GO" id="GO:0045892">
    <property type="term" value="P:negative regulation of DNA-templated transcription"/>
    <property type="evidence" value="ECO:0007669"/>
    <property type="project" value="EnsemblPlants"/>
</dbReference>
<comment type="subcellular location">
    <subcellularLocation>
        <location evidence="1 6">Nucleus</location>
    </subcellularLocation>
</comment>
<reference evidence="7 8" key="2">
    <citation type="journal article" date="2018" name="Plant J.">
        <title>The Physcomitrella patens chromosome-scale assembly reveals moss genome structure and evolution.</title>
        <authorList>
            <person name="Lang D."/>
            <person name="Ullrich K.K."/>
            <person name="Murat F."/>
            <person name="Fuchs J."/>
            <person name="Jenkins J."/>
            <person name="Haas F.B."/>
            <person name="Piednoel M."/>
            <person name="Gundlach H."/>
            <person name="Van Bel M."/>
            <person name="Meyberg R."/>
            <person name="Vives C."/>
            <person name="Morata J."/>
            <person name="Symeonidi A."/>
            <person name="Hiss M."/>
            <person name="Muchero W."/>
            <person name="Kamisugi Y."/>
            <person name="Saleh O."/>
            <person name="Blanc G."/>
            <person name="Decker E.L."/>
            <person name="van Gessel N."/>
            <person name="Grimwood J."/>
            <person name="Hayes R.D."/>
            <person name="Graham S.W."/>
            <person name="Gunter L.E."/>
            <person name="McDaniel S.F."/>
            <person name="Hoernstein S.N.W."/>
            <person name="Larsson A."/>
            <person name="Li F.W."/>
            <person name="Perroud P.F."/>
            <person name="Phillips J."/>
            <person name="Ranjan P."/>
            <person name="Rokshar D.S."/>
            <person name="Rothfels C.J."/>
            <person name="Schneider L."/>
            <person name="Shu S."/>
            <person name="Stevenson D.W."/>
            <person name="Thummler F."/>
            <person name="Tillich M."/>
            <person name="Villarreal Aguilar J.C."/>
            <person name="Widiez T."/>
            <person name="Wong G.K."/>
            <person name="Wymore A."/>
            <person name="Zhang Y."/>
            <person name="Zimmer A.D."/>
            <person name="Quatrano R.S."/>
            <person name="Mayer K.F.X."/>
            <person name="Goodstein D."/>
            <person name="Casacuberta J.M."/>
            <person name="Vandepoele K."/>
            <person name="Reski R."/>
            <person name="Cuming A.C."/>
            <person name="Tuskan G.A."/>
            <person name="Maumus F."/>
            <person name="Salse J."/>
            <person name="Schmutz J."/>
            <person name="Rensing S.A."/>
        </authorList>
    </citation>
    <scope>NUCLEOTIDE SEQUENCE [LARGE SCALE GENOMIC DNA]</scope>
    <source>
        <strain evidence="7 8">cv. Gransden 2004</strain>
    </source>
</reference>
<keyword evidence="5 6" id="KW-0539">Nucleus</keyword>
<dbReference type="OrthoDB" id="2015832at2759"/>
<dbReference type="GO" id="GO:0009737">
    <property type="term" value="P:response to abscisic acid"/>
    <property type="evidence" value="ECO:0007669"/>
    <property type="project" value="EnsemblPlants"/>
</dbReference>
<dbReference type="GO" id="GO:0016592">
    <property type="term" value="C:mediator complex"/>
    <property type="evidence" value="ECO:0000318"/>
    <property type="project" value="GO_Central"/>
</dbReference>
<dbReference type="GO" id="GO:2000031">
    <property type="term" value="P:regulation of salicylic acid mediated signaling pathway"/>
    <property type="evidence" value="ECO:0007669"/>
    <property type="project" value="EnsemblPlants"/>
</dbReference>
<evidence type="ECO:0000313" key="7">
    <source>
        <dbReference type="EnsemblPlants" id="Pp3c14_750V3.4"/>
    </source>
</evidence>
<evidence type="ECO:0000313" key="8">
    <source>
        <dbReference type="Proteomes" id="UP000006727"/>
    </source>
</evidence>
<name>A0A7I4AWK8_PHYPA</name>
<keyword evidence="4 6" id="KW-0804">Transcription</keyword>
<evidence type="ECO:0000256" key="3">
    <source>
        <dbReference type="ARBA" id="ARBA00023015"/>
    </source>
</evidence>
<proteinExistence type="inferred from homology"/>
<dbReference type="PANTHER" id="PTHR13321:SF2">
    <property type="entry name" value="MEDIATOR OF RNA POLYMERASE II TRANSCRIPTION SUBUNIT 18"/>
    <property type="match status" value="1"/>
</dbReference>
<dbReference type="Gene3D" id="2.40.320.10">
    <property type="entry name" value="Hypothetical Protein Pfu-838710-001"/>
    <property type="match status" value="1"/>
</dbReference>
<dbReference type="InParanoid" id="A0A7I4AWK8"/>
<organism evidence="7 8">
    <name type="scientific">Physcomitrium patens</name>
    <name type="common">Spreading-leaved earth moss</name>
    <name type="synonym">Physcomitrella patens</name>
    <dbReference type="NCBI Taxonomy" id="3218"/>
    <lineage>
        <taxon>Eukaryota</taxon>
        <taxon>Viridiplantae</taxon>
        <taxon>Streptophyta</taxon>
        <taxon>Embryophyta</taxon>
        <taxon>Bryophyta</taxon>
        <taxon>Bryophytina</taxon>
        <taxon>Bryopsida</taxon>
        <taxon>Funariidae</taxon>
        <taxon>Funariales</taxon>
        <taxon>Funariaceae</taxon>
        <taxon>Physcomitrium</taxon>
    </lineage>
</organism>
<dbReference type="GO" id="GO:0031554">
    <property type="term" value="P:regulation of termination of DNA-templated transcription"/>
    <property type="evidence" value="ECO:0007669"/>
    <property type="project" value="EnsemblPlants"/>
</dbReference>
<reference evidence="7" key="3">
    <citation type="submission" date="2020-12" db="UniProtKB">
        <authorList>
            <consortium name="EnsemblPlants"/>
        </authorList>
    </citation>
    <scope>IDENTIFICATION</scope>
</reference>
<dbReference type="GO" id="GO:1900150">
    <property type="term" value="P:regulation of defense response to fungus"/>
    <property type="evidence" value="ECO:0007669"/>
    <property type="project" value="EnsemblPlants"/>
</dbReference>
<dbReference type="GO" id="GO:0048510">
    <property type="term" value="P:regulation of timing of transition from vegetative to reproductive phase"/>
    <property type="evidence" value="ECO:0007669"/>
    <property type="project" value="EnsemblPlants"/>
</dbReference>
<evidence type="ECO:0000256" key="4">
    <source>
        <dbReference type="ARBA" id="ARBA00023163"/>
    </source>
</evidence>
<dbReference type="GO" id="GO:0035196">
    <property type="term" value="P:miRNA processing"/>
    <property type="evidence" value="ECO:0007669"/>
    <property type="project" value="EnsemblPlants"/>
</dbReference>
<dbReference type="GO" id="GO:0010219">
    <property type="term" value="P:regulation of vernalization response"/>
    <property type="evidence" value="ECO:0007669"/>
    <property type="project" value="EnsemblPlants"/>
</dbReference>
<dbReference type="EMBL" id="ABEU02000014">
    <property type="status" value="NOT_ANNOTATED_CDS"/>
    <property type="molecule type" value="Genomic_DNA"/>
</dbReference>
<evidence type="ECO:0000256" key="6">
    <source>
        <dbReference type="RuleBase" id="RU364150"/>
    </source>
</evidence>
<dbReference type="GO" id="GO:0003712">
    <property type="term" value="F:transcription coregulator activity"/>
    <property type="evidence" value="ECO:0000318"/>
    <property type="project" value="GO_Central"/>
</dbReference>
<dbReference type="FunFam" id="2.40.320.10:FF:000004">
    <property type="entry name" value="Mediator of RNA polymerase II transcription subunit 18"/>
    <property type="match status" value="1"/>
</dbReference>
<sequence length="247" mass="26038">MSRRLDMSLCISCTFCGIPGYRISLSIVLGVLDLVTQHVDALEVLLQGLCGGLRETIKVHEICLKTGPNLGAVASEVHLCCSLSQPEPVWSVRHVGGAMRGAGADQLPALVRPVLEAGISNNSLRFMYSLGYKLDYEMLRTGFSFQLHKTVPIAVTITISVTAVHRLPKIHAVDDPQPVTPGLQMVQVSAPASPDNYSEVVGAISGLAEYLAPLVHLSKPGVPAGIVPTASTAAAALVSRGGITKVL</sequence>
<dbReference type="PANTHER" id="PTHR13321">
    <property type="entry name" value="MEDIATOR OF RNA POLYMERASE II TRANSCRIPTION, SUBUNIT 18"/>
    <property type="match status" value="1"/>
</dbReference>